<dbReference type="eggNOG" id="COG0777">
    <property type="taxonomic scope" value="Bacteria"/>
</dbReference>
<dbReference type="InterPro" id="IPR011762">
    <property type="entry name" value="COA_CT_N"/>
</dbReference>
<dbReference type="GO" id="GO:0009329">
    <property type="term" value="C:acetate CoA-transferase complex"/>
    <property type="evidence" value="ECO:0007669"/>
    <property type="project" value="TreeGrafter"/>
</dbReference>
<organism evidence="16 17">
    <name type="scientific">Rhodospirillum rubrum (strain ATCC 11170 / ATH 1.1.1 / DSM 467 / LMG 4362 / NCIMB 8255 / S1)</name>
    <dbReference type="NCBI Taxonomy" id="269796"/>
    <lineage>
        <taxon>Bacteria</taxon>
        <taxon>Pseudomonadati</taxon>
        <taxon>Pseudomonadota</taxon>
        <taxon>Alphaproteobacteria</taxon>
        <taxon>Rhodospirillales</taxon>
        <taxon>Rhodospirillaceae</taxon>
        <taxon>Rhodospirillum</taxon>
    </lineage>
</organism>
<evidence type="ECO:0000256" key="2">
    <source>
        <dbReference type="ARBA" id="ARBA00022516"/>
    </source>
</evidence>
<dbReference type="InterPro" id="IPR000438">
    <property type="entry name" value="Acetyl_CoA_COase_Trfase_b_su"/>
</dbReference>
<proteinExistence type="inferred from homology"/>
<evidence type="ECO:0000256" key="11">
    <source>
        <dbReference type="ARBA" id="ARBA00023160"/>
    </source>
</evidence>
<dbReference type="GO" id="GO:0003989">
    <property type="term" value="F:acetyl-CoA carboxylase activity"/>
    <property type="evidence" value="ECO:0007669"/>
    <property type="project" value="InterPro"/>
</dbReference>
<evidence type="ECO:0000256" key="9">
    <source>
        <dbReference type="ARBA" id="ARBA00022840"/>
    </source>
</evidence>
<evidence type="ECO:0000256" key="8">
    <source>
        <dbReference type="ARBA" id="ARBA00022833"/>
    </source>
</evidence>
<keyword evidence="9 13" id="KW-0067">ATP-binding</keyword>
<feature type="binding site" evidence="13">
    <location>
        <position position="60"/>
    </location>
    <ligand>
        <name>Zn(2+)</name>
        <dbReference type="ChEBI" id="CHEBI:29105"/>
    </ligand>
</feature>
<gene>
    <name evidence="13" type="primary">accD</name>
    <name evidence="16" type="ordered locus">Rru_A3430</name>
</gene>
<feature type="binding site" evidence="13">
    <location>
        <position position="79"/>
    </location>
    <ligand>
        <name>Zn(2+)</name>
        <dbReference type="ChEBI" id="CHEBI:29105"/>
    </ligand>
</feature>
<dbReference type="PANTHER" id="PTHR42995">
    <property type="entry name" value="ACETYL-COENZYME A CARBOXYLASE CARBOXYL TRANSFERASE SUBUNIT BETA, CHLOROPLASTIC"/>
    <property type="match status" value="1"/>
</dbReference>
<dbReference type="EC" id="2.1.3.15" evidence="13"/>
<evidence type="ECO:0000256" key="6">
    <source>
        <dbReference type="ARBA" id="ARBA00022771"/>
    </source>
</evidence>
<dbReference type="Pfam" id="PF17848">
    <property type="entry name" value="Zn_ribbon_ACC"/>
    <property type="match status" value="1"/>
</dbReference>
<dbReference type="PANTHER" id="PTHR42995:SF5">
    <property type="entry name" value="ACETYL-COENZYME A CARBOXYLASE CARBOXYL TRANSFERASE SUBUNIT BETA, CHLOROPLASTIC"/>
    <property type="match status" value="1"/>
</dbReference>
<dbReference type="PhylomeDB" id="Q2RNS1"/>
<reference evidence="16 17" key="1">
    <citation type="journal article" date="2011" name="Stand. Genomic Sci.">
        <title>Complete genome sequence of Rhodospirillum rubrum type strain (S1).</title>
        <authorList>
            <person name="Munk A.C."/>
            <person name="Copeland A."/>
            <person name="Lucas S."/>
            <person name="Lapidus A."/>
            <person name="Del Rio T.G."/>
            <person name="Barry K."/>
            <person name="Detter J.C."/>
            <person name="Hammon N."/>
            <person name="Israni S."/>
            <person name="Pitluck S."/>
            <person name="Brettin T."/>
            <person name="Bruce D."/>
            <person name="Han C."/>
            <person name="Tapia R."/>
            <person name="Gilna P."/>
            <person name="Schmutz J."/>
            <person name="Larimer F."/>
            <person name="Land M."/>
            <person name="Kyrpides N.C."/>
            <person name="Mavromatis K."/>
            <person name="Richardson P."/>
            <person name="Rohde M."/>
            <person name="Goker M."/>
            <person name="Klenk H.P."/>
            <person name="Zhang Y."/>
            <person name="Roberts G.P."/>
            <person name="Reslewic S."/>
            <person name="Schwartz D.C."/>
        </authorList>
    </citation>
    <scope>NUCLEOTIDE SEQUENCE [LARGE SCALE GENOMIC DNA]</scope>
    <source>
        <strain evidence="17">ATCC 11170 / ATH 1.1.1 / DSM 467 / LMG 4362 / NCIMB 8255 / S1</strain>
    </source>
</reference>
<dbReference type="InterPro" id="IPR041010">
    <property type="entry name" value="Znf-ACC"/>
</dbReference>
<dbReference type="GO" id="GO:0006633">
    <property type="term" value="P:fatty acid biosynthetic process"/>
    <property type="evidence" value="ECO:0007669"/>
    <property type="project" value="UniProtKB-KW"/>
</dbReference>
<dbReference type="STRING" id="269796.Rru_A3430"/>
<feature type="binding site" evidence="13">
    <location>
        <position position="76"/>
    </location>
    <ligand>
        <name>Zn(2+)</name>
        <dbReference type="ChEBI" id="CHEBI:29105"/>
    </ligand>
</feature>
<evidence type="ECO:0000256" key="12">
    <source>
        <dbReference type="ARBA" id="ARBA00025280"/>
    </source>
</evidence>
<dbReference type="NCBIfam" id="TIGR00515">
    <property type="entry name" value="accD"/>
    <property type="match status" value="1"/>
</dbReference>
<evidence type="ECO:0000256" key="7">
    <source>
        <dbReference type="ARBA" id="ARBA00022832"/>
    </source>
</evidence>
<dbReference type="AlphaFoldDB" id="Q2RNS1"/>
<feature type="compositionally biased region" description="Pro residues" evidence="14">
    <location>
        <begin position="363"/>
        <end position="374"/>
    </location>
</feature>
<feature type="zinc finger region" description="C4-type" evidence="13">
    <location>
        <begin position="57"/>
        <end position="79"/>
    </location>
</feature>
<dbReference type="HAMAP" id="MF_01395">
    <property type="entry name" value="AcetylCoA_CT_beta"/>
    <property type="match status" value="1"/>
</dbReference>
<dbReference type="EMBL" id="CP000230">
    <property type="protein sequence ID" value="ABC24224.1"/>
    <property type="molecule type" value="Genomic_DNA"/>
</dbReference>
<keyword evidence="8 13" id="KW-0862">Zinc</keyword>
<keyword evidence="11 13" id="KW-0275">Fatty acid biosynthesis</keyword>
<evidence type="ECO:0000256" key="3">
    <source>
        <dbReference type="ARBA" id="ARBA00022679"/>
    </source>
</evidence>
<evidence type="ECO:0000256" key="4">
    <source>
        <dbReference type="ARBA" id="ARBA00022723"/>
    </source>
</evidence>
<dbReference type="PROSITE" id="PS50980">
    <property type="entry name" value="COA_CT_NTER"/>
    <property type="match status" value="1"/>
</dbReference>
<keyword evidence="7 13" id="KW-0276">Fatty acid metabolism</keyword>
<comment type="cofactor">
    <cofactor evidence="13">
        <name>Zn(2+)</name>
        <dbReference type="ChEBI" id="CHEBI:29105"/>
    </cofactor>
    <text evidence="13">Binds 1 zinc ion per subunit.</text>
</comment>
<dbReference type="GO" id="GO:0016743">
    <property type="term" value="F:carboxyl- or carbamoyltransferase activity"/>
    <property type="evidence" value="ECO:0007669"/>
    <property type="project" value="UniProtKB-UniRule"/>
</dbReference>
<dbReference type="PATRIC" id="fig|269796.9.peg.3546"/>
<evidence type="ECO:0000256" key="1">
    <source>
        <dbReference type="ARBA" id="ARBA00004496"/>
    </source>
</evidence>
<accession>Q2RNS1</accession>
<comment type="similarity">
    <text evidence="13">Belongs to the AccD/PCCB family.</text>
</comment>
<dbReference type="EnsemblBacteria" id="ABC24224">
    <property type="protein sequence ID" value="ABC24224"/>
    <property type="gene ID" value="Rru_A3430"/>
</dbReference>
<comment type="subunit">
    <text evidence="13">Acetyl-CoA carboxylase is a heterohexamer composed of biotin carboxyl carrier protein (AccB), biotin carboxylase (AccC) and two subunits each of ACCase subunit alpha (AccA) and ACCase subunit beta (AccD).</text>
</comment>
<dbReference type="GO" id="GO:0005524">
    <property type="term" value="F:ATP binding"/>
    <property type="evidence" value="ECO:0007669"/>
    <property type="project" value="UniProtKB-KW"/>
</dbReference>
<feature type="compositionally biased region" description="Basic and acidic residues" evidence="14">
    <location>
        <begin position="321"/>
        <end position="336"/>
    </location>
</feature>
<keyword evidence="17" id="KW-1185">Reference proteome</keyword>
<feature type="region of interest" description="Disordered" evidence="14">
    <location>
        <begin position="321"/>
        <end position="374"/>
    </location>
</feature>
<dbReference type="PRINTS" id="PR01070">
    <property type="entry name" value="ACCCTRFRASEB"/>
</dbReference>
<dbReference type="InterPro" id="IPR029045">
    <property type="entry name" value="ClpP/crotonase-like_dom_sf"/>
</dbReference>
<dbReference type="KEGG" id="rru:Rru_A3430"/>
<evidence type="ECO:0000256" key="10">
    <source>
        <dbReference type="ARBA" id="ARBA00023098"/>
    </source>
</evidence>
<keyword evidence="6 13" id="KW-0863">Zinc-finger</keyword>
<keyword evidence="4 13" id="KW-0479">Metal-binding</keyword>
<feature type="region of interest" description="Disordered" evidence="14">
    <location>
        <begin position="1"/>
        <end position="28"/>
    </location>
</feature>
<evidence type="ECO:0000313" key="17">
    <source>
        <dbReference type="Proteomes" id="UP000001929"/>
    </source>
</evidence>
<dbReference type="UniPathway" id="UPA00655">
    <property type="reaction ID" value="UER00711"/>
</dbReference>
<evidence type="ECO:0000256" key="14">
    <source>
        <dbReference type="SAM" id="MobiDB-lite"/>
    </source>
</evidence>
<sequence>MGRGSGFPTPRRRDRPPPSRNGLESTRPMNWLTTYVRPKIRSLVGPREVPENLWRKCPACGHMIFHKELEKALQVCTHCGHHMRLPIKQRLELLFDDGAYTAIELPKPPLDPLRFKDIKRYSDRLKEAQAKTGEKDAIIVGHGKLMGQGVVVAAFNFDFMGGSMGMAVGEGLVAAAELALLQKVPLIAIPSSGGARMQEGILSLMQMARSTVAVDRVKEAGLPYIVLLTDPTTGGVTASFAMLGDIALAEPGAVIGFAGARVIETTIREKLPEGFQRSEYLLEHGMVDMVVPRSELKETLARLMALLMRRPPAAEVVTLSPDHRPAVVETPREAPKPKPRPPVEDLEAVARKVDDADFDGADAPPPPAPKPAKP</sequence>
<keyword evidence="10 13" id="KW-0443">Lipid metabolism</keyword>
<keyword evidence="3 13" id="KW-0808">Transferase</keyword>
<keyword evidence="13" id="KW-0963">Cytoplasm</keyword>
<dbReference type="SUPFAM" id="SSF52096">
    <property type="entry name" value="ClpP/crotonase"/>
    <property type="match status" value="1"/>
</dbReference>
<dbReference type="HOGENOM" id="CLU_015486_1_0_5"/>
<dbReference type="Gene3D" id="3.90.226.10">
    <property type="entry name" value="2-enoyl-CoA Hydratase, Chain A, domain 1"/>
    <property type="match status" value="1"/>
</dbReference>
<comment type="function">
    <text evidence="12 13">Component of the acetyl coenzyme A carboxylase (ACC) complex. Biotin carboxylase (BC) catalyzes the carboxylation of biotin on its carrier protein (BCCP) and then the CO(2) group is transferred by the transcarboxylase to acetyl-CoA to form malonyl-CoA.</text>
</comment>
<evidence type="ECO:0000256" key="13">
    <source>
        <dbReference type="HAMAP-Rule" id="MF_01395"/>
    </source>
</evidence>
<evidence type="ECO:0000259" key="15">
    <source>
        <dbReference type="PROSITE" id="PS50980"/>
    </source>
</evidence>
<keyword evidence="5 13" id="KW-0547">Nucleotide-binding</keyword>
<dbReference type="Proteomes" id="UP000001929">
    <property type="component" value="Chromosome"/>
</dbReference>
<dbReference type="GO" id="GO:2001295">
    <property type="term" value="P:malonyl-CoA biosynthetic process"/>
    <property type="evidence" value="ECO:0007669"/>
    <property type="project" value="UniProtKB-UniRule"/>
</dbReference>
<evidence type="ECO:0000313" key="16">
    <source>
        <dbReference type="EMBL" id="ABC24224.1"/>
    </source>
</evidence>
<comment type="catalytic activity">
    <reaction evidence="13">
        <text>N(6)-carboxybiotinyl-L-lysyl-[protein] + acetyl-CoA = N(6)-biotinyl-L-lysyl-[protein] + malonyl-CoA</text>
        <dbReference type="Rhea" id="RHEA:54728"/>
        <dbReference type="Rhea" id="RHEA-COMP:10505"/>
        <dbReference type="Rhea" id="RHEA-COMP:10506"/>
        <dbReference type="ChEBI" id="CHEBI:57288"/>
        <dbReference type="ChEBI" id="CHEBI:57384"/>
        <dbReference type="ChEBI" id="CHEBI:83144"/>
        <dbReference type="ChEBI" id="CHEBI:83145"/>
        <dbReference type="EC" id="2.1.3.15"/>
    </reaction>
</comment>
<dbReference type="InterPro" id="IPR034733">
    <property type="entry name" value="AcCoA_carboxyl_beta"/>
</dbReference>
<dbReference type="Pfam" id="PF01039">
    <property type="entry name" value="Carboxyl_trans"/>
    <property type="match status" value="1"/>
</dbReference>
<feature type="domain" description="CoA carboxyltransferase N-terminal" evidence="15">
    <location>
        <begin position="53"/>
        <end position="322"/>
    </location>
</feature>
<name>Q2RNS1_RHORT</name>
<comment type="subcellular location">
    <subcellularLocation>
        <location evidence="1 13">Cytoplasm</location>
    </subcellularLocation>
</comment>
<dbReference type="GO" id="GO:0008270">
    <property type="term" value="F:zinc ion binding"/>
    <property type="evidence" value="ECO:0007669"/>
    <property type="project" value="UniProtKB-UniRule"/>
</dbReference>
<keyword evidence="2 13" id="KW-0444">Lipid biosynthesis</keyword>
<comment type="pathway">
    <text evidence="13">Lipid metabolism; malonyl-CoA biosynthesis; malonyl-CoA from acetyl-CoA: step 1/1.</text>
</comment>
<feature type="binding site" evidence="13">
    <location>
        <position position="57"/>
    </location>
    <ligand>
        <name>Zn(2+)</name>
        <dbReference type="ChEBI" id="CHEBI:29105"/>
    </ligand>
</feature>
<evidence type="ECO:0000256" key="5">
    <source>
        <dbReference type="ARBA" id="ARBA00022741"/>
    </source>
</evidence>
<protein>
    <recommendedName>
        <fullName evidence="13">Acetyl-coenzyme A carboxylase carboxyl transferase subunit beta</fullName>
        <shortName evidence="13">ACCase subunit beta</shortName>
        <shortName evidence="13">Acetyl-CoA carboxylase carboxyltransferase subunit beta</shortName>
        <ecNumber evidence="13">2.1.3.15</ecNumber>
    </recommendedName>
</protein>